<dbReference type="GeneID" id="19943474"/>
<dbReference type="Gene3D" id="1.25.10.10">
    <property type="entry name" value="Leucine-rich Repeat Variant"/>
    <property type="match status" value="2"/>
</dbReference>
<dbReference type="InterPro" id="IPR036770">
    <property type="entry name" value="Ankyrin_rpt-contain_sf"/>
</dbReference>
<protein>
    <submittedName>
        <fullName evidence="4">Uncharacterized protein</fullName>
    </submittedName>
</protein>
<name>T0S4U2_SAPDV</name>
<evidence type="ECO:0000313" key="4">
    <source>
        <dbReference type="EMBL" id="EQC40093.1"/>
    </source>
</evidence>
<dbReference type="OMA" id="ANSHDAC"/>
<dbReference type="PANTHER" id="PTHR24201:SF2">
    <property type="entry name" value="ANKYRIN REPEAT DOMAIN-CONTAINING PROTEIN 42"/>
    <property type="match status" value="1"/>
</dbReference>
<evidence type="ECO:0000256" key="2">
    <source>
        <dbReference type="ARBA" id="ARBA00023043"/>
    </source>
</evidence>
<accession>T0S4U2</accession>
<dbReference type="OrthoDB" id="341259at2759"/>
<dbReference type="STRING" id="1156394.T0S4U2"/>
<feature type="repeat" description="ANK" evidence="3">
    <location>
        <begin position="51"/>
        <end position="80"/>
    </location>
</feature>
<dbReference type="Pfam" id="PF12796">
    <property type="entry name" value="Ank_2"/>
    <property type="match status" value="1"/>
</dbReference>
<feature type="repeat" description="ANK" evidence="3">
    <location>
        <begin position="81"/>
        <end position="113"/>
    </location>
</feature>
<evidence type="ECO:0000256" key="3">
    <source>
        <dbReference type="PROSITE-ProRule" id="PRU00023"/>
    </source>
</evidence>
<evidence type="ECO:0000256" key="1">
    <source>
        <dbReference type="ARBA" id="ARBA00022737"/>
    </source>
</evidence>
<proteinExistence type="predicted"/>
<dbReference type="InterPro" id="IPR002110">
    <property type="entry name" value="Ankyrin_rpt"/>
</dbReference>
<dbReference type="AlphaFoldDB" id="T0S4U2"/>
<dbReference type="InterPro" id="IPR016024">
    <property type="entry name" value="ARM-type_fold"/>
</dbReference>
<dbReference type="InterPro" id="IPR050776">
    <property type="entry name" value="Ank_Repeat/CDKN_Inhibitor"/>
</dbReference>
<keyword evidence="2 3" id="KW-0040">ANK repeat</keyword>
<keyword evidence="5" id="KW-1185">Reference proteome</keyword>
<dbReference type="GO" id="GO:0005634">
    <property type="term" value="C:nucleus"/>
    <property type="evidence" value="ECO:0007669"/>
    <property type="project" value="TreeGrafter"/>
</dbReference>
<dbReference type="EMBL" id="JH767137">
    <property type="protein sequence ID" value="EQC40093.1"/>
    <property type="molecule type" value="Genomic_DNA"/>
</dbReference>
<dbReference type="RefSeq" id="XP_008606567.1">
    <property type="nucleotide sequence ID" value="XM_008608345.1"/>
</dbReference>
<evidence type="ECO:0000313" key="5">
    <source>
        <dbReference type="Proteomes" id="UP000030762"/>
    </source>
</evidence>
<dbReference type="SUPFAM" id="SSF48403">
    <property type="entry name" value="Ankyrin repeat"/>
    <property type="match status" value="1"/>
</dbReference>
<dbReference type="PROSITE" id="PS50297">
    <property type="entry name" value="ANK_REP_REGION"/>
    <property type="match status" value="1"/>
</dbReference>
<keyword evidence="1" id="KW-0677">Repeat</keyword>
<dbReference type="SUPFAM" id="SSF48371">
    <property type="entry name" value="ARM repeat"/>
    <property type="match status" value="1"/>
</dbReference>
<dbReference type="VEuPathDB" id="FungiDB:SDRG_02747"/>
<reference evidence="4 5" key="1">
    <citation type="submission" date="2012-04" db="EMBL/GenBank/DDBJ databases">
        <title>The Genome Sequence of Saprolegnia declina VS20.</title>
        <authorList>
            <consortium name="The Broad Institute Genome Sequencing Platform"/>
            <person name="Russ C."/>
            <person name="Nusbaum C."/>
            <person name="Tyler B."/>
            <person name="van West P."/>
            <person name="Dieguez-Uribeondo J."/>
            <person name="de Bruijn I."/>
            <person name="Tripathy S."/>
            <person name="Jiang R."/>
            <person name="Young S.K."/>
            <person name="Zeng Q."/>
            <person name="Gargeya S."/>
            <person name="Fitzgerald M."/>
            <person name="Haas B."/>
            <person name="Abouelleil A."/>
            <person name="Alvarado L."/>
            <person name="Arachchi H.M."/>
            <person name="Berlin A."/>
            <person name="Chapman S.B."/>
            <person name="Goldberg J."/>
            <person name="Griggs A."/>
            <person name="Gujja S."/>
            <person name="Hansen M."/>
            <person name="Howarth C."/>
            <person name="Imamovic A."/>
            <person name="Larimer J."/>
            <person name="McCowen C."/>
            <person name="Montmayeur A."/>
            <person name="Murphy C."/>
            <person name="Neiman D."/>
            <person name="Pearson M."/>
            <person name="Priest M."/>
            <person name="Roberts A."/>
            <person name="Saif S."/>
            <person name="Shea T."/>
            <person name="Sisk P."/>
            <person name="Sykes S."/>
            <person name="Wortman J."/>
            <person name="Nusbaum C."/>
            <person name="Birren B."/>
        </authorList>
    </citation>
    <scope>NUCLEOTIDE SEQUENCE [LARGE SCALE GENOMIC DNA]</scope>
    <source>
        <strain evidence="4 5">VS20</strain>
    </source>
</reference>
<dbReference type="Proteomes" id="UP000030762">
    <property type="component" value="Unassembled WGS sequence"/>
</dbReference>
<dbReference type="PANTHER" id="PTHR24201">
    <property type="entry name" value="ANK_REP_REGION DOMAIN-CONTAINING PROTEIN"/>
    <property type="match status" value="1"/>
</dbReference>
<dbReference type="Gene3D" id="1.25.40.20">
    <property type="entry name" value="Ankyrin repeat-containing domain"/>
    <property type="match status" value="1"/>
</dbReference>
<dbReference type="InterPro" id="IPR011989">
    <property type="entry name" value="ARM-like"/>
</dbReference>
<sequence>MPEKALNKDEAVKAYWVLVLKQDVPGVDAIVSRYHKFLPPDLRYPPMLYCTALHVAVQKNNEPLAALFLRLGVHINAQNKAGATALHLACRLGFVSMVTFLLRNGADYAVLDTQMHSPFEVATWSVLQDALLSPLQTQAAALLASEACACDDAARLQSEIGRAKTALEGLHMEWDDIQSQGLEEWMAYREQSDMEDALRLELIELRRTLQHCDADRETKTEHGAEQHAQLEEVLGRYRVALDRTAGATNELHHQQDLLATAYSVKRAKWTIYSDKLGVVDAMENAPNDIDVQLWGANLLSHLAHDPQTPHELLVKQNMLHTVRDTMERFPFHAKIQEHAIEAIGALCDALPTACELCMQERYIENIQAAQRQFTPDDAFASHCVYALRALLMPRTPSTHPVSQVHLKFMCKFCADDNAFVVDLLAKCRSSKLVLYHDVLPDLAGLLFVLAKYNARHVFLERDALGLRTVLDILVQVSVDEETVRNLLGIASLLSLADVRSPEEDTLPSCYISFGLPKVIPLIQKYAGNPDVVMWGIRFLRNLAERDVVAKDQVSRSGIEHILTDLIAACASTSMRISILQLIHVAFVTNYDRLSQVEELSTMVLDSVRDCFLTHQHSVTLQEWALKSLVVACKHPSNLAYLMASRDDLEACLMDILLPLARQAPEIFDARRYNTLLLWGLRFLLLYYEYEGNAGSSLHDLANSHDACSVLFAIDSFCDKHREPTTATITNLVTVLRTVVRCTCRQRSLP</sequence>
<gene>
    <name evidence="4" type="ORF">SDRG_02747</name>
</gene>
<dbReference type="SMART" id="SM00248">
    <property type="entry name" value="ANK"/>
    <property type="match status" value="2"/>
</dbReference>
<dbReference type="PROSITE" id="PS50088">
    <property type="entry name" value="ANK_REPEAT"/>
    <property type="match status" value="2"/>
</dbReference>
<organism evidence="4 5">
    <name type="scientific">Saprolegnia diclina (strain VS20)</name>
    <dbReference type="NCBI Taxonomy" id="1156394"/>
    <lineage>
        <taxon>Eukaryota</taxon>
        <taxon>Sar</taxon>
        <taxon>Stramenopiles</taxon>
        <taxon>Oomycota</taxon>
        <taxon>Saprolegniomycetes</taxon>
        <taxon>Saprolegniales</taxon>
        <taxon>Saprolegniaceae</taxon>
        <taxon>Saprolegnia</taxon>
    </lineage>
</organism>
<dbReference type="InParanoid" id="T0S4U2"/>